<organism evidence="1 2">
    <name type="scientific">Prunus dulcis</name>
    <name type="common">Almond</name>
    <name type="synonym">Amygdalus dulcis</name>
    <dbReference type="NCBI Taxonomy" id="3755"/>
    <lineage>
        <taxon>Eukaryota</taxon>
        <taxon>Viridiplantae</taxon>
        <taxon>Streptophyta</taxon>
        <taxon>Embryophyta</taxon>
        <taxon>Tracheophyta</taxon>
        <taxon>Spermatophyta</taxon>
        <taxon>Magnoliopsida</taxon>
        <taxon>eudicotyledons</taxon>
        <taxon>Gunneridae</taxon>
        <taxon>Pentapetalae</taxon>
        <taxon>rosids</taxon>
        <taxon>fabids</taxon>
        <taxon>Rosales</taxon>
        <taxon>Rosaceae</taxon>
        <taxon>Amygdaloideae</taxon>
        <taxon>Amygdaleae</taxon>
        <taxon>Prunus</taxon>
    </lineage>
</organism>
<sequence length="111" mass="12074">MWLEENEGAADGNPNFPMEIIGGGLPVRLLCRFSQNLSIYGFPKLVELGYRRGKEGNGGLSSPASVVVFITCTLVSGKYGFTTGNELQDSRSGWFSYSSDVQVQNFSHSSL</sequence>
<dbReference type="AlphaFoldDB" id="A0AAD4W203"/>
<dbReference type="Proteomes" id="UP001054821">
    <property type="component" value="Chromosome 4"/>
</dbReference>
<keyword evidence="2" id="KW-1185">Reference proteome</keyword>
<gene>
    <name evidence="1" type="ORF">L3X38_024259</name>
</gene>
<proteinExistence type="predicted"/>
<accession>A0AAD4W203</accession>
<comment type="caution">
    <text evidence="1">The sequence shown here is derived from an EMBL/GenBank/DDBJ whole genome shotgun (WGS) entry which is preliminary data.</text>
</comment>
<protein>
    <submittedName>
        <fullName evidence="1">Uncharacterized protein</fullName>
    </submittedName>
</protein>
<dbReference type="EMBL" id="JAJFAZ020000004">
    <property type="protein sequence ID" value="KAI5334126.1"/>
    <property type="molecule type" value="Genomic_DNA"/>
</dbReference>
<name>A0AAD4W203_PRUDU</name>
<reference evidence="1 2" key="1">
    <citation type="journal article" date="2022" name="G3 (Bethesda)">
        <title>Whole-genome sequence and methylome profiling of the almond [Prunus dulcis (Mill.) D.A. Webb] cultivar 'Nonpareil'.</title>
        <authorList>
            <person name="D'Amico-Willman K.M."/>
            <person name="Ouma W.Z."/>
            <person name="Meulia T."/>
            <person name="Sideli G.M."/>
            <person name="Gradziel T.M."/>
            <person name="Fresnedo-Ramirez J."/>
        </authorList>
    </citation>
    <scope>NUCLEOTIDE SEQUENCE [LARGE SCALE GENOMIC DNA]</scope>
    <source>
        <strain evidence="1">Clone GOH B32 T37-40</strain>
    </source>
</reference>
<evidence type="ECO:0000313" key="2">
    <source>
        <dbReference type="Proteomes" id="UP001054821"/>
    </source>
</evidence>
<evidence type="ECO:0000313" key="1">
    <source>
        <dbReference type="EMBL" id="KAI5334126.1"/>
    </source>
</evidence>